<evidence type="ECO:0000313" key="1">
    <source>
        <dbReference type="EMBL" id="JAH32229.1"/>
    </source>
</evidence>
<dbReference type="AlphaFoldDB" id="A0A0E9RSW3"/>
<protein>
    <submittedName>
        <fullName evidence="1">Uncharacterized protein</fullName>
    </submittedName>
</protein>
<accession>A0A0E9RSW3</accession>
<sequence length="68" mass="7944">MNHCFGKENILYYKIITLYFLPFSSVQKSVYVNPCNCAPVQCQNYTEVMFTSSYKNVGLFILRVFSQL</sequence>
<dbReference type="EMBL" id="GBXM01079542">
    <property type="protein sequence ID" value="JAH29035.1"/>
    <property type="molecule type" value="Transcribed_RNA"/>
</dbReference>
<organism evidence="1">
    <name type="scientific">Anguilla anguilla</name>
    <name type="common">European freshwater eel</name>
    <name type="synonym">Muraena anguilla</name>
    <dbReference type="NCBI Taxonomy" id="7936"/>
    <lineage>
        <taxon>Eukaryota</taxon>
        <taxon>Metazoa</taxon>
        <taxon>Chordata</taxon>
        <taxon>Craniata</taxon>
        <taxon>Vertebrata</taxon>
        <taxon>Euteleostomi</taxon>
        <taxon>Actinopterygii</taxon>
        <taxon>Neopterygii</taxon>
        <taxon>Teleostei</taxon>
        <taxon>Anguilliformes</taxon>
        <taxon>Anguillidae</taxon>
        <taxon>Anguilla</taxon>
    </lineage>
</organism>
<dbReference type="EMBL" id="GBXM01076348">
    <property type="protein sequence ID" value="JAH32229.1"/>
    <property type="molecule type" value="Transcribed_RNA"/>
</dbReference>
<reference evidence="1" key="1">
    <citation type="submission" date="2014-11" db="EMBL/GenBank/DDBJ databases">
        <authorList>
            <person name="Amaro Gonzalez C."/>
        </authorList>
    </citation>
    <scope>NUCLEOTIDE SEQUENCE</scope>
</reference>
<proteinExistence type="predicted"/>
<reference evidence="1" key="2">
    <citation type="journal article" date="2015" name="Fish Shellfish Immunol.">
        <title>Early steps in the European eel (Anguilla anguilla)-Vibrio vulnificus interaction in the gills: Role of the RtxA13 toxin.</title>
        <authorList>
            <person name="Callol A."/>
            <person name="Pajuelo D."/>
            <person name="Ebbesson L."/>
            <person name="Teles M."/>
            <person name="MacKenzie S."/>
            <person name="Amaro C."/>
        </authorList>
    </citation>
    <scope>NUCLEOTIDE SEQUENCE</scope>
</reference>
<name>A0A0E9RSW3_ANGAN</name>